<dbReference type="EMBL" id="CAKKLH010000305">
    <property type="protein sequence ID" value="CAH0110721.1"/>
    <property type="molecule type" value="Genomic_DNA"/>
</dbReference>
<dbReference type="Gene3D" id="1.20.900.10">
    <property type="entry name" value="Dbl homology (DH) domain"/>
    <property type="match status" value="1"/>
</dbReference>
<feature type="region of interest" description="Disordered" evidence="9">
    <location>
        <begin position="219"/>
        <end position="239"/>
    </location>
</feature>
<feature type="compositionally biased region" description="Basic and acidic residues" evidence="9">
    <location>
        <begin position="133"/>
        <end position="151"/>
    </location>
</feature>
<evidence type="ECO:0000259" key="12">
    <source>
        <dbReference type="PROSITE" id="PS50178"/>
    </source>
</evidence>
<evidence type="ECO:0000256" key="9">
    <source>
        <dbReference type="SAM" id="MobiDB-lite"/>
    </source>
</evidence>
<feature type="compositionally biased region" description="Polar residues" evidence="9">
    <location>
        <begin position="44"/>
        <end position="57"/>
    </location>
</feature>
<dbReference type="PANTHER" id="PTHR12673">
    <property type="entry name" value="FACIOGENITAL DYSPLASIA PROTEIN"/>
    <property type="match status" value="1"/>
</dbReference>
<dbReference type="CDD" id="cd00160">
    <property type="entry name" value="RhoGEF"/>
    <property type="match status" value="1"/>
</dbReference>
<dbReference type="InterPro" id="IPR017455">
    <property type="entry name" value="Znf_FYVE-rel"/>
</dbReference>
<organism evidence="13 14">
    <name type="scientific">Daphnia galeata</name>
    <dbReference type="NCBI Taxonomy" id="27404"/>
    <lineage>
        <taxon>Eukaryota</taxon>
        <taxon>Metazoa</taxon>
        <taxon>Ecdysozoa</taxon>
        <taxon>Arthropoda</taxon>
        <taxon>Crustacea</taxon>
        <taxon>Branchiopoda</taxon>
        <taxon>Diplostraca</taxon>
        <taxon>Cladocera</taxon>
        <taxon>Anomopoda</taxon>
        <taxon>Daphniidae</taxon>
        <taxon>Daphnia</taxon>
    </lineage>
</organism>
<dbReference type="GO" id="GO:0008270">
    <property type="term" value="F:zinc ion binding"/>
    <property type="evidence" value="ECO:0007669"/>
    <property type="project" value="UniProtKB-KW"/>
</dbReference>
<dbReference type="InterPro" id="IPR051092">
    <property type="entry name" value="FYVE_RhoGEF_PH"/>
</dbReference>
<dbReference type="InterPro" id="IPR035899">
    <property type="entry name" value="DBL_dom_sf"/>
</dbReference>
<feature type="domain" description="DH" evidence="11">
    <location>
        <begin position="705"/>
        <end position="899"/>
    </location>
</feature>
<dbReference type="Gene3D" id="3.30.40.10">
    <property type="entry name" value="Zinc/RING finger domain, C3HC4 (zinc finger)"/>
    <property type="match status" value="1"/>
</dbReference>
<sequence>MAEGSQKIGLLKPTVFSAVNGSTPSFTSSHSPVVAPKFKISRGTQANASLHKNVTKFSPSPPVPAKPASLCKQPRSPGPPVPPKPGAVVKSSSPTKPAIAPKPALPPKPLIKFCISGSLSGESIVPPNRPQRSRGEQPLRNDKTEKSIPKYQERVPISVANLVVKQSRKSNSLGRLEGVRCCAMLMSETNERCLQRDSGFISCSLENVGQTTQKFIGQHPDIPVTSYPPIAPPRRRRKSADNYEPIYAVVDFSKKRNRRLLLTQDQSTGGKLEQPVEEKACVEERVEQNVPKPPCNYTANDGEDSLTESSALEVSALNATITSSQMDSDLEMIENSFATIASLIEDINHTADSVHAPRPLVTKESEDFQDEWSSSEENQLEEEISETGQTVIARLVFGGTVVQQTDLLPILHAADNRKKRTKEFCTALKDVIPPSSTSLDLLPDAISVRERKNSPREPSPSPSSSSASSSDSKGHIFSGKHFDPDVVSCGSLGDIDTSDATRQNSVDDEVETSHNVGAANLTIDGKERRNSFGLRRTLDTLFTSLSSKSGVRKAAEKRKTLDFDSSSTDTDNVVGTSRPQVFVSRPAPPLPSHKFNRGDRAYRSVQPPEKGRSNSVDGSSAPLDRRHVSLSPVISSPESITAQQSQLLKQSTSSSPVPTHYSNETGSCTSLMEQSPDRTKACLPELSSELEKDMVFHSLEGKERKAYMTAKEIASSERVFVDCLRLICVDFRAAVKKASIGTNGRDELPSVIPEAELNKILNYLPQLQNLNYELLNDFELRLHNWSTQPKIADVIVRKGPFLKLYSAYIRDFQGQSAQLEECVQKYPRFAKVLKQFEQSERCKSLSLKHYMLKPVQRLPQYRLLLEVYLRHLNENSPDYNDTLVALKVVTDVAEHANNSMKQEDNFQKLIHLQSRLGNCEIIKPGRYIKKEGELDKVSRKMLQPRYFILLNDCLLYTSYLSSPSPSCSLKLHHELPLSRMEVHLPAVSATEENANEFNVISTARSFTLAASSMQVRNEWMSVLSEAIAELQSKQLSFPSKMLTESNEFRVRLGQQAPVWIPDSRVTMCQLCTAAFSITFRRHHCRACGKVVCRSCSSRKAGLEYLKFRSARVCDDCFEAINEHEGSVIEEGMDSSNCSSLIETDLSASLVKVPPVCFVHAFNDEVLSKRPSSDPVSQSTSQAGFRAQHVRRDFRKERRYIPPRLMEVPANDAESQISGYLSRRIRRSWKRNWFVLKDKVLYIYKAPEDVVALDTIPVLGYEVQTFQEVGLICTVAEENEQNEFQLFHPKQSPIVFQADNAVLTKKWIEALSSATIL</sequence>
<keyword evidence="5 8" id="KW-0863">Zinc-finger</keyword>
<feature type="compositionally biased region" description="Low complexity" evidence="9">
    <location>
        <begin position="563"/>
        <end position="577"/>
    </location>
</feature>
<dbReference type="PROSITE" id="PS50010">
    <property type="entry name" value="DH_2"/>
    <property type="match status" value="1"/>
</dbReference>
<feature type="compositionally biased region" description="Low complexity" evidence="9">
    <location>
        <begin position="86"/>
        <end position="102"/>
    </location>
</feature>
<dbReference type="Pfam" id="PF01363">
    <property type="entry name" value="FYVE"/>
    <property type="match status" value="1"/>
</dbReference>
<dbReference type="SUPFAM" id="SSF50729">
    <property type="entry name" value="PH domain-like"/>
    <property type="match status" value="2"/>
</dbReference>
<feature type="compositionally biased region" description="Low complexity" evidence="9">
    <location>
        <begin position="643"/>
        <end position="655"/>
    </location>
</feature>
<dbReference type="SMART" id="SM00233">
    <property type="entry name" value="PH"/>
    <property type="match status" value="2"/>
</dbReference>
<feature type="domain" description="PH" evidence="10">
    <location>
        <begin position="1213"/>
        <end position="1315"/>
    </location>
</feature>
<dbReference type="CDD" id="cd15743">
    <property type="entry name" value="FYVE_FGD6"/>
    <property type="match status" value="1"/>
</dbReference>
<evidence type="ECO:0008006" key="15">
    <source>
        <dbReference type="Google" id="ProtNLM"/>
    </source>
</evidence>
<feature type="region of interest" description="Disordered" evidence="9">
    <location>
        <begin position="44"/>
        <end position="104"/>
    </location>
</feature>
<feature type="compositionally biased region" description="Polar residues" evidence="9">
    <location>
        <begin position="656"/>
        <end position="673"/>
    </location>
</feature>
<dbReference type="InterPro" id="IPR013083">
    <property type="entry name" value="Znf_RING/FYVE/PHD"/>
</dbReference>
<evidence type="ECO:0000259" key="11">
    <source>
        <dbReference type="PROSITE" id="PS50010"/>
    </source>
</evidence>
<keyword evidence="3" id="KW-0344">Guanine-nucleotide releasing factor</keyword>
<dbReference type="Gene3D" id="2.30.29.30">
    <property type="entry name" value="Pleckstrin-homology domain (PH domain)/Phosphotyrosine-binding domain (PTB)"/>
    <property type="match status" value="2"/>
</dbReference>
<evidence type="ECO:0000256" key="3">
    <source>
        <dbReference type="ARBA" id="ARBA00022658"/>
    </source>
</evidence>
<feature type="domain" description="PH" evidence="10">
    <location>
        <begin position="927"/>
        <end position="1028"/>
    </location>
</feature>
<dbReference type="GO" id="GO:0005085">
    <property type="term" value="F:guanyl-nucleotide exchange factor activity"/>
    <property type="evidence" value="ECO:0007669"/>
    <property type="project" value="UniProtKB-KW"/>
</dbReference>
<feature type="compositionally biased region" description="Polar residues" evidence="9">
    <location>
        <begin position="632"/>
        <end position="642"/>
    </location>
</feature>
<feature type="compositionally biased region" description="Pro residues" evidence="9">
    <location>
        <begin position="76"/>
        <end position="85"/>
    </location>
</feature>
<feature type="region of interest" description="Disordered" evidence="9">
    <location>
        <begin position="285"/>
        <end position="306"/>
    </location>
</feature>
<keyword evidence="4" id="KW-0479">Metal-binding</keyword>
<dbReference type="PROSITE" id="PS50178">
    <property type="entry name" value="ZF_FYVE"/>
    <property type="match status" value="1"/>
</dbReference>
<comment type="caution">
    <text evidence="13">The sequence shown here is derived from an EMBL/GenBank/DDBJ whole genome shotgun (WGS) entry which is preliminary data.</text>
</comment>
<evidence type="ECO:0000313" key="14">
    <source>
        <dbReference type="Proteomes" id="UP000789390"/>
    </source>
</evidence>
<keyword evidence="6" id="KW-0862">Zinc</keyword>
<dbReference type="SMART" id="SM00064">
    <property type="entry name" value="FYVE"/>
    <property type="match status" value="1"/>
</dbReference>
<dbReference type="PANTHER" id="PTHR12673:SF267">
    <property type="entry name" value="PROTEIN CBG10230"/>
    <property type="match status" value="1"/>
</dbReference>
<name>A0A8J2RU15_9CRUS</name>
<dbReference type="InterPro" id="IPR000219">
    <property type="entry name" value="DH_dom"/>
</dbReference>
<feature type="region of interest" description="Disordered" evidence="9">
    <location>
        <begin position="548"/>
        <end position="680"/>
    </location>
</feature>
<evidence type="ECO:0000256" key="2">
    <source>
        <dbReference type="ARBA" id="ARBA00022490"/>
    </source>
</evidence>
<accession>A0A8J2RU15</accession>
<feature type="region of interest" description="Disordered" evidence="9">
    <location>
        <begin position="449"/>
        <end position="477"/>
    </location>
</feature>
<feature type="region of interest" description="Disordered" evidence="9">
    <location>
        <begin position="498"/>
        <end position="522"/>
    </location>
</feature>
<protein>
    <recommendedName>
        <fullName evidence="15">FYVE, RhoGEF and PH domain-containing protein</fullName>
    </recommendedName>
</protein>
<dbReference type="OrthoDB" id="245697at2759"/>
<dbReference type="SUPFAM" id="SSF48065">
    <property type="entry name" value="DBL homology domain (DH-domain)"/>
    <property type="match status" value="1"/>
</dbReference>
<comment type="subcellular location">
    <subcellularLocation>
        <location evidence="1">Cytoplasm</location>
        <location evidence="1">Cytoskeleton</location>
    </subcellularLocation>
</comment>
<dbReference type="GO" id="GO:0005856">
    <property type="term" value="C:cytoskeleton"/>
    <property type="evidence" value="ECO:0007669"/>
    <property type="project" value="UniProtKB-SubCell"/>
</dbReference>
<keyword evidence="14" id="KW-1185">Reference proteome</keyword>
<dbReference type="InterPro" id="IPR001849">
    <property type="entry name" value="PH_domain"/>
</dbReference>
<gene>
    <name evidence="13" type="ORF">DGAL_LOCUS14314</name>
</gene>
<evidence type="ECO:0000259" key="10">
    <source>
        <dbReference type="PROSITE" id="PS50003"/>
    </source>
</evidence>
<evidence type="ECO:0000256" key="5">
    <source>
        <dbReference type="ARBA" id="ARBA00022771"/>
    </source>
</evidence>
<dbReference type="CDD" id="cd13237">
    <property type="entry name" value="PH2_FGD5_FGD6"/>
    <property type="match status" value="1"/>
</dbReference>
<dbReference type="SMART" id="SM00325">
    <property type="entry name" value="RhoGEF"/>
    <property type="match status" value="1"/>
</dbReference>
<feature type="compositionally biased region" description="Low complexity" evidence="9">
    <location>
        <begin position="462"/>
        <end position="471"/>
    </location>
</feature>
<evidence type="ECO:0000256" key="7">
    <source>
        <dbReference type="ARBA" id="ARBA00023212"/>
    </source>
</evidence>
<proteinExistence type="predicted"/>
<evidence type="ECO:0000256" key="8">
    <source>
        <dbReference type="PROSITE-ProRule" id="PRU00091"/>
    </source>
</evidence>
<reference evidence="13" key="1">
    <citation type="submission" date="2021-11" db="EMBL/GenBank/DDBJ databases">
        <authorList>
            <person name="Schell T."/>
        </authorList>
    </citation>
    <scope>NUCLEOTIDE SEQUENCE</scope>
    <source>
        <strain evidence="13">M5</strain>
    </source>
</reference>
<evidence type="ECO:0000256" key="4">
    <source>
        <dbReference type="ARBA" id="ARBA00022723"/>
    </source>
</evidence>
<keyword evidence="2" id="KW-0963">Cytoplasm</keyword>
<dbReference type="InterPro" id="IPR011993">
    <property type="entry name" value="PH-like_dom_sf"/>
</dbReference>
<dbReference type="GO" id="GO:0005737">
    <property type="term" value="C:cytoplasm"/>
    <property type="evidence" value="ECO:0007669"/>
    <property type="project" value="TreeGrafter"/>
</dbReference>
<feature type="compositionally biased region" description="Basic and acidic residues" evidence="9">
    <location>
        <begin position="553"/>
        <end position="562"/>
    </location>
</feature>
<dbReference type="Pfam" id="PF00169">
    <property type="entry name" value="PH"/>
    <property type="match status" value="2"/>
</dbReference>
<feature type="region of interest" description="Disordered" evidence="9">
    <location>
        <begin position="122"/>
        <end position="151"/>
    </location>
</feature>
<feature type="domain" description="FYVE-type" evidence="12">
    <location>
        <begin position="1062"/>
        <end position="1121"/>
    </location>
</feature>
<keyword evidence="7" id="KW-0206">Cytoskeleton</keyword>
<dbReference type="Pfam" id="PF00621">
    <property type="entry name" value="RhoGEF"/>
    <property type="match status" value="1"/>
</dbReference>
<dbReference type="CDD" id="cd13389">
    <property type="entry name" value="PH1_FGD5_FGD6"/>
    <property type="match status" value="1"/>
</dbReference>
<evidence type="ECO:0000256" key="1">
    <source>
        <dbReference type="ARBA" id="ARBA00004245"/>
    </source>
</evidence>
<dbReference type="Proteomes" id="UP000789390">
    <property type="component" value="Unassembled WGS sequence"/>
</dbReference>
<evidence type="ECO:0000256" key="6">
    <source>
        <dbReference type="ARBA" id="ARBA00022833"/>
    </source>
</evidence>
<dbReference type="InterPro" id="IPR000306">
    <property type="entry name" value="Znf_FYVE"/>
</dbReference>
<evidence type="ECO:0000313" key="13">
    <source>
        <dbReference type="EMBL" id="CAH0110721.1"/>
    </source>
</evidence>
<dbReference type="PROSITE" id="PS50003">
    <property type="entry name" value="PH_DOMAIN"/>
    <property type="match status" value="2"/>
</dbReference>